<comment type="catalytic activity">
    <reaction evidence="7">
        <text>bromide(in) = bromide(out)</text>
        <dbReference type="Rhea" id="RHEA:75383"/>
        <dbReference type="ChEBI" id="CHEBI:15858"/>
    </reaction>
</comment>
<feature type="transmembrane region" description="Helical" evidence="9">
    <location>
        <begin position="42"/>
        <end position="66"/>
    </location>
</feature>
<comment type="similarity">
    <text evidence="2">Belongs to the Golgi pH regulator (TC 1.A.38) family.</text>
</comment>
<evidence type="ECO:0000259" key="10">
    <source>
        <dbReference type="Pfam" id="PF12430"/>
    </source>
</evidence>
<dbReference type="Pfam" id="PF12430">
    <property type="entry name" value="ABA_GPCR"/>
    <property type="match status" value="1"/>
</dbReference>
<dbReference type="Pfam" id="PF12537">
    <property type="entry name" value="GPHR_N"/>
    <property type="match status" value="1"/>
</dbReference>
<evidence type="ECO:0000313" key="12">
    <source>
        <dbReference type="EMBL" id="KAF0300652.1"/>
    </source>
</evidence>
<proteinExistence type="inferred from homology"/>
<keyword evidence="5 9" id="KW-0472">Membrane</keyword>
<dbReference type="AlphaFoldDB" id="A0A6A4WCQ6"/>
<evidence type="ECO:0000256" key="3">
    <source>
        <dbReference type="ARBA" id="ARBA00022692"/>
    </source>
</evidence>
<feature type="transmembrane region" description="Helical" evidence="9">
    <location>
        <begin position="12"/>
        <end position="30"/>
    </location>
</feature>
<evidence type="ECO:0000256" key="2">
    <source>
        <dbReference type="ARBA" id="ARBA00009478"/>
    </source>
</evidence>
<dbReference type="PANTHER" id="PTHR15948:SF0">
    <property type="entry name" value="GOLGI PH REGULATOR A-RELATED"/>
    <property type="match status" value="1"/>
</dbReference>
<evidence type="ECO:0000256" key="4">
    <source>
        <dbReference type="ARBA" id="ARBA00022989"/>
    </source>
</evidence>
<evidence type="ECO:0000256" key="8">
    <source>
        <dbReference type="ARBA" id="ARBA00044702"/>
    </source>
</evidence>
<comment type="catalytic activity">
    <reaction evidence="8">
        <text>fluoride(in) = fluoride(out)</text>
        <dbReference type="Rhea" id="RHEA:76159"/>
        <dbReference type="ChEBI" id="CHEBI:17051"/>
    </reaction>
</comment>
<feature type="transmembrane region" description="Helical" evidence="9">
    <location>
        <begin position="91"/>
        <end position="111"/>
    </location>
</feature>
<dbReference type="InterPro" id="IPR015672">
    <property type="entry name" value="GPHR/GTG"/>
</dbReference>
<dbReference type="EMBL" id="VIIS01001246">
    <property type="protein sequence ID" value="KAF0300652.1"/>
    <property type="molecule type" value="Genomic_DNA"/>
</dbReference>
<organism evidence="12 13">
    <name type="scientific">Amphibalanus amphitrite</name>
    <name type="common">Striped barnacle</name>
    <name type="synonym">Balanus amphitrite</name>
    <dbReference type="NCBI Taxonomy" id="1232801"/>
    <lineage>
        <taxon>Eukaryota</taxon>
        <taxon>Metazoa</taxon>
        <taxon>Ecdysozoa</taxon>
        <taxon>Arthropoda</taxon>
        <taxon>Crustacea</taxon>
        <taxon>Multicrustacea</taxon>
        <taxon>Cirripedia</taxon>
        <taxon>Thoracica</taxon>
        <taxon>Thoracicalcarea</taxon>
        <taxon>Balanomorpha</taxon>
        <taxon>Balanoidea</taxon>
        <taxon>Balanidae</taxon>
        <taxon>Amphibalaninae</taxon>
        <taxon>Amphibalanus</taxon>
    </lineage>
</organism>
<dbReference type="GO" id="GO:0032580">
    <property type="term" value="C:Golgi cisterna membrane"/>
    <property type="evidence" value="ECO:0007669"/>
    <property type="project" value="TreeGrafter"/>
</dbReference>
<evidence type="ECO:0000256" key="6">
    <source>
        <dbReference type="ARBA" id="ARBA00024145"/>
    </source>
</evidence>
<comment type="subcellular location">
    <subcellularLocation>
        <location evidence="1">Membrane</location>
        <topology evidence="1">Multi-pass membrane protein</topology>
    </subcellularLocation>
</comment>
<accession>A0A6A4WCQ6</accession>
<feature type="transmembrane region" description="Helical" evidence="9">
    <location>
        <begin position="327"/>
        <end position="349"/>
    </location>
</feature>
<gene>
    <name evidence="12" type="primary">gpr89</name>
    <name evidence="12" type="ORF">FJT64_026861</name>
</gene>
<reference evidence="12 13" key="1">
    <citation type="submission" date="2019-07" db="EMBL/GenBank/DDBJ databases">
        <title>Draft genome assembly of a fouling barnacle, Amphibalanus amphitrite (Darwin, 1854): The first reference genome for Thecostraca.</title>
        <authorList>
            <person name="Kim W."/>
        </authorList>
    </citation>
    <scope>NUCLEOTIDE SEQUENCE [LARGE SCALE GENOMIC DNA]</scope>
    <source>
        <strain evidence="12">SNU_AA5</strain>
        <tissue evidence="12">Soma without cirri and trophi</tissue>
    </source>
</reference>
<sequence length="363" mass="41583">MSFLEDSFIMFFSQAIFFSGGWVFFIKMLFKDYEIHHVLVQLIFAITFALSCTMFELIIFEILGFLDSRQVLFCWNLGLLVSRYFHWHLDLYLMLFMVVGVIPFYIAYFVICNIGRGFGAVNYPYQSMAMFMRQVTPADVQSLERELLKRMDIIVAKKRKLALLRRGGAQQSSAGTGRLWGVLTGAASSVWSGGQSQSQLKQEIAAMECTVNIVFDRVGKIDPVTKTMHIVVNWLGFNIDVTFWSQQISFYVVGCIVVTSIRGLLLTLTKFFYAVSSSKSSNVIVLVFSQIMGMYFMSSVVLMRMNMPLDYRRIITDVLGDLQFSFYHRWCDVIFLVSALTSIMFIFLAHKQSAERDAGERSL</sequence>
<feature type="domain" description="Golgi pH regulator conserved" evidence="11">
    <location>
        <begin position="117"/>
        <end position="161"/>
    </location>
</feature>
<evidence type="ECO:0000256" key="7">
    <source>
        <dbReference type="ARBA" id="ARBA00035085"/>
    </source>
</evidence>
<comment type="caution">
    <text evidence="12">The sequence shown here is derived from an EMBL/GenBank/DDBJ whole genome shotgun (WGS) entry which is preliminary data.</text>
</comment>
<dbReference type="InterPro" id="IPR022535">
    <property type="entry name" value="Golgi_pH-regulator_cons_dom"/>
</dbReference>
<evidence type="ECO:0000259" key="11">
    <source>
        <dbReference type="Pfam" id="PF12537"/>
    </source>
</evidence>
<evidence type="ECO:0000256" key="9">
    <source>
        <dbReference type="SAM" id="Phobius"/>
    </source>
</evidence>
<dbReference type="Proteomes" id="UP000440578">
    <property type="component" value="Unassembled WGS sequence"/>
</dbReference>
<dbReference type="OrthoDB" id="264392at2759"/>
<evidence type="ECO:0000313" key="13">
    <source>
        <dbReference type="Proteomes" id="UP000440578"/>
    </source>
</evidence>
<keyword evidence="3 9" id="KW-0812">Transmembrane</keyword>
<feature type="domain" description="Abscisic acid G-protein coupled receptor-like" evidence="10">
    <location>
        <begin position="219"/>
        <end position="351"/>
    </location>
</feature>
<dbReference type="GO" id="GO:0051452">
    <property type="term" value="P:intracellular pH reduction"/>
    <property type="evidence" value="ECO:0007669"/>
    <property type="project" value="TreeGrafter"/>
</dbReference>
<dbReference type="PANTHER" id="PTHR15948">
    <property type="entry name" value="G-PROTEIN COUPLED RECEPTOR 89-RELATED"/>
    <property type="match status" value="1"/>
</dbReference>
<dbReference type="InterPro" id="IPR025969">
    <property type="entry name" value="ABA_GPCR_dom"/>
</dbReference>
<comment type="catalytic activity">
    <reaction evidence="6">
        <text>iodide(out) = iodide(in)</text>
        <dbReference type="Rhea" id="RHEA:66324"/>
        <dbReference type="ChEBI" id="CHEBI:16382"/>
    </reaction>
</comment>
<feature type="transmembrane region" description="Helical" evidence="9">
    <location>
        <begin position="285"/>
        <end position="307"/>
    </location>
</feature>
<evidence type="ECO:0000256" key="5">
    <source>
        <dbReference type="ARBA" id="ARBA00023136"/>
    </source>
</evidence>
<protein>
    <submittedName>
        <fullName evidence="12">Golgi pH regulator</fullName>
    </submittedName>
</protein>
<feature type="transmembrane region" description="Helical" evidence="9">
    <location>
        <begin position="250"/>
        <end position="273"/>
    </location>
</feature>
<keyword evidence="13" id="KW-1185">Reference proteome</keyword>
<name>A0A6A4WCQ6_AMPAM</name>
<evidence type="ECO:0000256" key="1">
    <source>
        <dbReference type="ARBA" id="ARBA00004141"/>
    </source>
</evidence>
<keyword evidence="4 9" id="KW-1133">Transmembrane helix</keyword>
<dbReference type="GO" id="GO:0008308">
    <property type="term" value="F:voltage-gated monoatomic anion channel activity"/>
    <property type="evidence" value="ECO:0007669"/>
    <property type="project" value="TreeGrafter"/>
</dbReference>